<comment type="pathway">
    <text evidence="5 14">Cofactor biosynthesis; adenosylcobalamin biosynthesis; adenosylcobalamin from cob(II)yrinate a,c-diamide: step 6/7.</text>
</comment>
<evidence type="ECO:0000313" key="17">
    <source>
        <dbReference type="EMBL" id="PSU47365.1"/>
    </source>
</evidence>
<dbReference type="PANTHER" id="PTHR34848">
    <property type="match status" value="1"/>
</dbReference>
<proteinExistence type="inferred from homology"/>
<dbReference type="AlphaFoldDB" id="A0A2T3JEM4"/>
<name>A0A2T3JEM4_9GAMM</name>
<evidence type="ECO:0000256" key="2">
    <source>
        <dbReference type="ARBA" id="ARBA00000711"/>
    </source>
</evidence>
<dbReference type="RefSeq" id="WP_107243512.1">
    <property type="nucleotide sequence ID" value="NZ_PYMJ01000015.1"/>
</dbReference>
<dbReference type="GO" id="GO:0005525">
    <property type="term" value="F:GTP binding"/>
    <property type="evidence" value="ECO:0007669"/>
    <property type="project" value="UniProtKB-UniRule"/>
</dbReference>
<evidence type="ECO:0000256" key="10">
    <source>
        <dbReference type="ARBA" id="ARBA00022741"/>
    </source>
</evidence>
<dbReference type="GO" id="GO:0009236">
    <property type="term" value="P:cobalamin biosynthetic process"/>
    <property type="evidence" value="ECO:0007669"/>
    <property type="project" value="UniProtKB-UniRule"/>
</dbReference>
<evidence type="ECO:0000256" key="16">
    <source>
        <dbReference type="PIRSR" id="PIRSR006135-2"/>
    </source>
</evidence>
<feature type="active site" description="GMP-histidine intermediate" evidence="15">
    <location>
        <position position="56"/>
    </location>
</feature>
<dbReference type="PIRSF" id="PIRSF006135">
    <property type="entry name" value="CobU"/>
    <property type="match status" value="1"/>
</dbReference>
<dbReference type="GO" id="GO:0043752">
    <property type="term" value="F:adenosylcobinamide kinase activity"/>
    <property type="evidence" value="ECO:0007669"/>
    <property type="project" value="UniProtKB-EC"/>
</dbReference>
<evidence type="ECO:0000256" key="6">
    <source>
        <dbReference type="ARBA" id="ARBA00005159"/>
    </source>
</evidence>
<dbReference type="CDD" id="cd00544">
    <property type="entry name" value="CobU"/>
    <property type="match status" value="1"/>
</dbReference>
<dbReference type="NCBIfam" id="NF004469">
    <property type="entry name" value="PRK05800.1"/>
    <property type="match status" value="1"/>
</dbReference>
<dbReference type="OrthoDB" id="9788370at2"/>
<evidence type="ECO:0000256" key="14">
    <source>
        <dbReference type="PIRNR" id="PIRNR006135"/>
    </source>
</evidence>
<comment type="similarity">
    <text evidence="7 14">Belongs to the CobU/CobP family.</text>
</comment>
<dbReference type="InterPro" id="IPR027417">
    <property type="entry name" value="P-loop_NTPase"/>
</dbReference>
<organism evidence="17 18">
    <name type="scientific">Photobacterium frigidiphilum</name>
    <dbReference type="NCBI Taxonomy" id="264736"/>
    <lineage>
        <taxon>Bacteria</taxon>
        <taxon>Pseudomonadati</taxon>
        <taxon>Pseudomonadota</taxon>
        <taxon>Gammaproteobacteria</taxon>
        <taxon>Vibrionales</taxon>
        <taxon>Vibrionaceae</taxon>
        <taxon>Photobacterium</taxon>
    </lineage>
</organism>
<dbReference type="EC" id="2.7.1.156" evidence="14"/>
<comment type="catalytic activity">
    <reaction evidence="1 14">
        <text>adenosylcob(III)inamide + ATP = adenosylcob(III)inamide phosphate + ADP + H(+)</text>
        <dbReference type="Rhea" id="RHEA:15769"/>
        <dbReference type="ChEBI" id="CHEBI:2480"/>
        <dbReference type="ChEBI" id="CHEBI:15378"/>
        <dbReference type="ChEBI" id="CHEBI:30616"/>
        <dbReference type="ChEBI" id="CHEBI:58502"/>
        <dbReference type="ChEBI" id="CHEBI:456216"/>
        <dbReference type="EC" id="2.7.1.156"/>
    </reaction>
</comment>
<evidence type="ECO:0000313" key="18">
    <source>
        <dbReference type="Proteomes" id="UP000240987"/>
    </source>
</evidence>
<dbReference type="InterPro" id="IPR003203">
    <property type="entry name" value="CobU/CobP"/>
</dbReference>
<dbReference type="GO" id="GO:0005524">
    <property type="term" value="F:ATP binding"/>
    <property type="evidence" value="ECO:0007669"/>
    <property type="project" value="UniProtKB-UniRule"/>
</dbReference>
<gene>
    <name evidence="17" type="ORF">C9J12_15315</name>
</gene>
<feature type="binding site" evidence="16">
    <location>
        <begin position="15"/>
        <end position="22"/>
    </location>
    <ligand>
        <name>GTP</name>
        <dbReference type="ChEBI" id="CHEBI:37565"/>
    </ligand>
</feature>
<dbReference type="EMBL" id="PYMJ01000015">
    <property type="protein sequence ID" value="PSU47365.1"/>
    <property type="molecule type" value="Genomic_DNA"/>
</dbReference>
<evidence type="ECO:0000256" key="15">
    <source>
        <dbReference type="PIRSR" id="PIRSR006135-1"/>
    </source>
</evidence>
<feature type="binding site" evidence="16">
    <location>
        <position position="68"/>
    </location>
    <ligand>
        <name>GTP</name>
        <dbReference type="ChEBI" id="CHEBI:37565"/>
    </ligand>
</feature>
<dbReference type="SUPFAM" id="SSF52540">
    <property type="entry name" value="P-loop containing nucleoside triphosphate hydrolases"/>
    <property type="match status" value="1"/>
</dbReference>
<dbReference type="Gene3D" id="3.40.50.300">
    <property type="entry name" value="P-loop containing nucleotide triphosphate hydrolases"/>
    <property type="match status" value="1"/>
</dbReference>
<comment type="catalytic activity">
    <reaction evidence="3">
        <text>adenosylcob(III)inamide + GTP = adenosylcob(III)inamide phosphate + GDP + H(+)</text>
        <dbReference type="Rhea" id="RHEA:15765"/>
        <dbReference type="ChEBI" id="CHEBI:2480"/>
        <dbReference type="ChEBI" id="CHEBI:15378"/>
        <dbReference type="ChEBI" id="CHEBI:37565"/>
        <dbReference type="ChEBI" id="CHEBI:58189"/>
        <dbReference type="ChEBI" id="CHEBI:58502"/>
        <dbReference type="EC" id="2.7.1.156"/>
    </reaction>
</comment>
<dbReference type="Pfam" id="PF02283">
    <property type="entry name" value="CobU"/>
    <property type="match status" value="1"/>
</dbReference>
<feature type="binding site" evidence="16">
    <location>
        <position position="90"/>
    </location>
    <ligand>
        <name>GTP</name>
        <dbReference type="ChEBI" id="CHEBI:37565"/>
    </ligand>
</feature>
<evidence type="ECO:0000256" key="7">
    <source>
        <dbReference type="ARBA" id="ARBA00007490"/>
    </source>
</evidence>
<comment type="catalytic activity">
    <reaction evidence="2 14">
        <text>adenosylcob(III)inamide phosphate + GTP + H(+) = adenosylcob(III)inamide-GDP + diphosphate</text>
        <dbReference type="Rhea" id="RHEA:22712"/>
        <dbReference type="ChEBI" id="CHEBI:15378"/>
        <dbReference type="ChEBI" id="CHEBI:33019"/>
        <dbReference type="ChEBI" id="CHEBI:37565"/>
        <dbReference type="ChEBI" id="CHEBI:58502"/>
        <dbReference type="ChEBI" id="CHEBI:60487"/>
        <dbReference type="EC" id="2.7.7.62"/>
    </reaction>
</comment>
<dbReference type="EC" id="2.7.7.62" evidence="14"/>
<dbReference type="UniPathway" id="UPA00148">
    <property type="reaction ID" value="UER00236"/>
</dbReference>
<evidence type="ECO:0000256" key="3">
    <source>
        <dbReference type="ARBA" id="ARBA00001522"/>
    </source>
</evidence>
<keyword evidence="17" id="KW-0548">Nucleotidyltransferase</keyword>
<evidence type="ECO:0000256" key="9">
    <source>
        <dbReference type="ARBA" id="ARBA00022679"/>
    </source>
</evidence>
<keyword evidence="18" id="KW-1185">Reference proteome</keyword>
<keyword evidence="9 14" id="KW-0808">Transferase</keyword>
<comment type="function">
    <text evidence="4 14">Catalyzes ATP-dependent phosphorylation of adenosylcobinamide and addition of GMP to adenosylcobinamide phosphate.</text>
</comment>
<comment type="pathway">
    <text evidence="6 14">Cofactor biosynthesis; adenosylcobalamin biosynthesis; adenosylcobalamin from cob(II)yrinate a,c-diamide: step 5/7.</text>
</comment>
<evidence type="ECO:0000256" key="12">
    <source>
        <dbReference type="ARBA" id="ARBA00022840"/>
    </source>
</evidence>
<protein>
    <recommendedName>
        <fullName evidence="14">Bifunctional adenosylcobalamin biosynthesis protein</fullName>
        <ecNumber evidence="14">2.7.1.156</ecNumber>
        <ecNumber evidence="14">2.7.7.62</ecNumber>
    </recommendedName>
</protein>
<evidence type="ECO:0000256" key="8">
    <source>
        <dbReference type="ARBA" id="ARBA00022573"/>
    </source>
</evidence>
<evidence type="ECO:0000256" key="5">
    <source>
        <dbReference type="ARBA" id="ARBA00004692"/>
    </source>
</evidence>
<keyword evidence="13 14" id="KW-0342">GTP-binding</keyword>
<evidence type="ECO:0000256" key="13">
    <source>
        <dbReference type="ARBA" id="ARBA00023134"/>
    </source>
</evidence>
<keyword evidence="11 14" id="KW-0418">Kinase</keyword>
<keyword evidence="12 14" id="KW-0067">ATP-binding</keyword>
<dbReference type="GO" id="GO:0008820">
    <property type="term" value="F:cobinamide phosphate guanylyltransferase activity"/>
    <property type="evidence" value="ECO:0007669"/>
    <property type="project" value="UniProtKB-UniRule"/>
</dbReference>
<evidence type="ECO:0000256" key="1">
    <source>
        <dbReference type="ARBA" id="ARBA00000312"/>
    </source>
</evidence>
<accession>A0A2T3JEM4</accession>
<sequence>MSIQDDFQGIELILGGARSGKSSLAEALAKSSGLTVTYVATATAGDDEMTARIQQHKEQRPHQWPVIEEPLCLAEVIRTHSKKGTCLLIDCLTLWLTNCLFGTVEQPEYNDHHKTVGWSDRKADFLKALVEAEGRVILVSNEVGQGIVPLGEVSRRFVDESGWLHQAIAKQADRVVFVTAGLPQVLKGPALN</sequence>
<evidence type="ECO:0000256" key="4">
    <source>
        <dbReference type="ARBA" id="ARBA00003889"/>
    </source>
</evidence>
<reference evidence="17 18" key="1">
    <citation type="submission" date="2018-01" db="EMBL/GenBank/DDBJ databases">
        <title>Whole genome sequencing of Histamine producing bacteria.</title>
        <authorList>
            <person name="Butler K."/>
        </authorList>
    </citation>
    <scope>NUCLEOTIDE SEQUENCE [LARGE SCALE GENOMIC DNA]</scope>
    <source>
        <strain evidence="17 18">JCM 12947</strain>
    </source>
</reference>
<feature type="binding site" evidence="16">
    <location>
        <begin position="57"/>
        <end position="60"/>
    </location>
    <ligand>
        <name>GTP</name>
        <dbReference type="ChEBI" id="CHEBI:37565"/>
    </ligand>
</feature>
<dbReference type="PANTHER" id="PTHR34848:SF1">
    <property type="entry name" value="BIFUNCTIONAL ADENOSYLCOBALAMIN BIOSYNTHESIS PROTEIN COBU"/>
    <property type="match status" value="1"/>
</dbReference>
<evidence type="ECO:0000256" key="11">
    <source>
        <dbReference type="ARBA" id="ARBA00022777"/>
    </source>
</evidence>
<comment type="caution">
    <text evidence="17">The sequence shown here is derived from an EMBL/GenBank/DDBJ whole genome shotgun (WGS) entry which is preliminary data.</text>
</comment>
<keyword evidence="10 14" id="KW-0547">Nucleotide-binding</keyword>
<dbReference type="Proteomes" id="UP000240987">
    <property type="component" value="Unassembled WGS sequence"/>
</dbReference>
<feature type="binding site" evidence="16">
    <location>
        <begin position="40"/>
        <end position="42"/>
    </location>
    <ligand>
        <name>GTP</name>
        <dbReference type="ChEBI" id="CHEBI:37565"/>
    </ligand>
</feature>
<keyword evidence="8 14" id="KW-0169">Cobalamin biosynthesis</keyword>